<feature type="region of interest" description="Disordered" evidence="2">
    <location>
        <begin position="117"/>
        <end position="146"/>
    </location>
</feature>
<dbReference type="EMBL" id="CP023445">
    <property type="protein sequence ID" value="ATE55298.1"/>
    <property type="molecule type" value="Genomic_DNA"/>
</dbReference>
<dbReference type="PROSITE" id="PS51257">
    <property type="entry name" value="PROKAR_LIPOPROTEIN"/>
    <property type="match status" value="1"/>
</dbReference>
<evidence type="ECO:0000259" key="4">
    <source>
        <dbReference type="Pfam" id="PF00080"/>
    </source>
</evidence>
<dbReference type="Gene3D" id="2.60.40.200">
    <property type="entry name" value="Superoxide dismutase, copper/zinc binding domain"/>
    <property type="match status" value="1"/>
</dbReference>
<organism evidence="5 6">
    <name type="scientific">Actinosynnema pretiosum</name>
    <dbReference type="NCBI Taxonomy" id="42197"/>
    <lineage>
        <taxon>Bacteria</taxon>
        <taxon>Bacillati</taxon>
        <taxon>Actinomycetota</taxon>
        <taxon>Actinomycetes</taxon>
        <taxon>Pseudonocardiales</taxon>
        <taxon>Pseudonocardiaceae</taxon>
        <taxon>Actinosynnema</taxon>
    </lineage>
</organism>
<dbReference type="Pfam" id="PF00080">
    <property type="entry name" value="Sod_Cu"/>
    <property type="match status" value="1"/>
</dbReference>
<evidence type="ECO:0000256" key="1">
    <source>
        <dbReference type="ARBA" id="ARBA00010457"/>
    </source>
</evidence>
<dbReference type="GO" id="GO:0046872">
    <property type="term" value="F:metal ion binding"/>
    <property type="evidence" value="ECO:0007669"/>
    <property type="project" value="InterPro"/>
</dbReference>
<keyword evidence="6" id="KW-1185">Reference proteome</keyword>
<dbReference type="SUPFAM" id="SSF49329">
    <property type="entry name" value="Cu,Zn superoxide dismutase-like"/>
    <property type="match status" value="1"/>
</dbReference>
<dbReference type="InterPro" id="IPR036423">
    <property type="entry name" value="SOD-like_Cu/Zn_dom_sf"/>
</dbReference>
<feature type="region of interest" description="Disordered" evidence="2">
    <location>
        <begin position="19"/>
        <end position="48"/>
    </location>
</feature>
<accession>A0A290Z8F9</accession>
<evidence type="ECO:0000256" key="2">
    <source>
        <dbReference type="SAM" id="MobiDB-lite"/>
    </source>
</evidence>
<dbReference type="Proteomes" id="UP000218505">
    <property type="component" value="Chromosome"/>
</dbReference>
<feature type="domain" description="Superoxide dismutase copper/zinc binding" evidence="4">
    <location>
        <begin position="86"/>
        <end position="207"/>
    </location>
</feature>
<protein>
    <submittedName>
        <fullName evidence="5">Superoxide dismutase</fullName>
    </submittedName>
</protein>
<evidence type="ECO:0000256" key="3">
    <source>
        <dbReference type="SAM" id="SignalP"/>
    </source>
</evidence>
<dbReference type="KEGG" id="apre:CNX65_20085"/>
<name>A0A290Z8F9_9PSEU</name>
<dbReference type="InterPro" id="IPR001424">
    <property type="entry name" value="SOD_Cu_Zn_dom"/>
</dbReference>
<feature type="compositionally biased region" description="Polar residues" evidence="2">
    <location>
        <begin position="22"/>
        <end position="36"/>
    </location>
</feature>
<dbReference type="GO" id="GO:0006801">
    <property type="term" value="P:superoxide metabolic process"/>
    <property type="evidence" value="ECO:0007669"/>
    <property type="project" value="InterPro"/>
</dbReference>
<feature type="signal peptide" evidence="3">
    <location>
        <begin position="1"/>
        <end position="17"/>
    </location>
</feature>
<comment type="similarity">
    <text evidence="1">Belongs to the Cu-Zn superoxide dismutase family.</text>
</comment>
<sequence length="213" mass="22169">MRLTRLPLAVLAAAALAAGCTPSDQPSEQTGTTEPAGTSAEGDAASTDVVTVRDSGVLAVPEDAQTAFTYNQDAAPVGASMDVEVAEEDEQTTVRLSVQGFQQDRGYAVHAHTQPCGKTGADAGPHFQHEQDPAATPDKPSTDPAFANARNEFWLDLTTDAQGTGESETTVPFGFTDRVPASIVVHEAEHTMTEPGKAGTAGARLACLTVTFR</sequence>
<evidence type="ECO:0000313" key="5">
    <source>
        <dbReference type="EMBL" id="ATE55298.1"/>
    </source>
</evidence>
<proteinExistence type="inferred from homology"/>
<reference evidence="5" key="1">
    <citation type="submission" date="2017-09" db="EMBL/GenBank/DDBJ databases">
        <title>Complete Genome Sequence of ansamitocin-producing Bacterium Actinosynnema pretiosum X47.</title>
        <authorList>
            <person name="Cao G."/>
            <person name="Zong G."/>
            <person name="Zhong C."/>
            <person name="Fu J."/>
        </authorList>
    </citation>
    <scope>NUCLEOTIDE SEQUENCE [LARGE SCALE GENOMIC DNA]</scope>
    <source>
        <strain evidence="5">X47</strain>
    </source>
</reference>
<feature type="chain" id="PRO_5038530249" evidence="3">
    <location>
        <begin position="18"/>
        <end position="213"/>
    </location>
</feature>
<dbReference type="AlphaFoldDB" id="A0A290Z8F9"/>
<gene>
    <name evidence="5" type="ORF">CNX65_20085</name>
</gene>
<dbReference type="RefSeq" id="WP_096495133.1">
    <property type="nucleotide sequence ID" value="NZ_CP023445.1"/>
</dbReference>
<keyword evidence="3" id="KW-0732">Signal</keyword>
<evidence type="ECO:0000313" key="6">
    <source>
        <dbReference type="Proteomes" id="UP000218505"/>
    </source>
</evidence>